<dbReference type="Gene3D" id="3.40.570.10">
    <property type="entry name" value="Extracellular Endonuclease, subunit A"/>
    <property type="match status" value="1"/>
</dbReference>
<keyword evidence="2" id="KW-1185">Reference proteome</keyword>
<dbReference type="OrthoDB" id="9811262at2"/>
<dbReference type="EMBL" id="BHWB01000012">
    <property type="protein sequence ID" value="GCB36538.1"/>
    <property type="molecule type" value="Genomic_DNA"/>
</dbReference>
<dbReference type="AlphaFoldDB" id="A0A401LYC2"/>
<evidence type="ECO:0000313" key="2">
    <source>
        <dbReference type="Proteomes" id="UP000288079"/>
    </source>
</evidence>
<dbReference type="Proteomes" id="UP000288079">
    <property type="component" value="Unassembled WGS sequence"/>
</dbReference>
<dbReference type="InterPro" id="IPR044925">
    <property type="entry name" value="His-Me_finger_sf"/>
</dbReference>
<dbReference type="InterPro" id="IPR044929">
    <property type="entry name" value="DNA/RNA_non-sp_Endonuclease_sf"/>
</dbReference>
<gene>
    <name evidence="1" type="ORF">KGMB02408_34830</name>
</gene>
<protein>
    <submittedName>
        <fullName evidence="1">Uncharacterized protein</fullName>
    </submittedName>
</protein>
<dbReference type="SUPFAM" id="SSF54060">
    <property type="entry name" value="His-Me finger endonucleases"/>
    <property type="match status" value="1"/>
</dbReference>
<name>A0A401LYC2_9BACE</name>
<evidence type="ECO:0000313" key="1">
    <source>
        <dbReference type="EMBL" id="GCB36538.1"/>
    </source>
</evidence>
<accession>A0A401LYC2</accession>
<reference evidence="1 2" key="1">
    <citation type="submission" date="2018-10" db="EMBL/GenBank/DDBJ databases">
        <title>Draft Genome Sequence of Bacteroides sp. KCTC 15687.</title>
        <authorList>
            <person name="Yu S.Y."/>
            <person name="Kim J.S."/>
            <person name="Oh B.S."/>
            <person name="Park S.H."/>
            <person name="Kang S.W."/>
            <person name="Park J.E."/>
            <person name="Choi S.H."/>
            <person name="Han K.I."/>
            <person name="Lee K.C."/>
            <person name="Eom M.K."/>
            <person name="Suh M.K."/>
            <person name="Lee D.H."/>
            <person name="Yoon H."/>
            <person name="Kim B."/>
            <person name="Yang S.J."/>
            <person name="Lee J.S."/>
            <person name="Lee J.H."/>
        </authorList>
    </citation>
    <scope>NUCLEOTIDE SEQUENCE [LARGE SCALE GENOMIC DNA]</scope>
    <source>
        <strain evidence="1 2">KCTC 15687</strain>
    </source>
</reference>
<organism evidence="1 2">
    <name type="scientific">Bacteroides faecalis</name>
    <dbReference type="NCBI Taxonomy" id="2447885"/>
    <lineage>
        <taxon>Bacteria</taxon>
        <taxon>Pseudomonadati</taxon>
        <taxon>Bacteroidota</taxon>
        <taxon>Bacteroidia</taxon>
        <taxon>Bacteroidales</taxon>
        <taxon>Bacteroidaceae</taxon>
        <taxon>Bacteroides</taxon>
    </lineage>
</organism>
<comment type="caution">
    <text evidence="1">The sequence shown here is derived from an EMBL/GenBank/DDBJ whole genome shotgun (WGS) entry which is preliminary data.</text>
</comment>
<sequence>MAILSLDFWFEHKSYAKGKSYKSYAISIDKLEEYTGIDFFHNLPDNIENTVEANYKESDWSWN</sequence>
<proteinExistence type="predicted"/>